<dbReference type="Proteomes" id="UP000233551">
    <property type="component" value="Unassembled WGS sequence"/>
</dbReference>
<accession>A0A2I0KQV2</accession>
<comment type="caution">
    <text evidence="2">The sequence shown here is derived from an EMBL/GenBank/DDBJ whole genome shotgun (WGS) entry which is preliminary data.</text>
</comment>
<organism evidence="2 3">
    <name type="scientific">Punica granatum</name>
    <name type="common">Pomegranate</name>
    <dbReference type="NCBI Taxonomy" id="22663"/>
    <lineage>
        <taxon>Eukaryota</taxon>
        <taxon>Viridiplantae</taxon>
        <taxon>Streptophyta</taxon>
        <taxon>Embryophyta</taxon>
        <taxon>Tracheophyta</taxon>
        <taxon>Spermatophyta</taxon>
        <taxon>Magnoliopsida</taxon>
        <taxon>eudicotyledons</taxon>
        <taxon>Gunneridae</taxon>
        <taxon>Pentapetalae</taxon>
        <taxon>rosids</taxon>
        <taxon>malvids</taxon>
        <taxon>Myrtales</taxon>
        <taxon>Lythraceae</taxon>
        <taxon>Punica</taxon>
    </lineage>
</organism>
<keyword evidence="1" id="KW-0809">Transit peptide</keyword>
<dbReference type="SUPFAM" id="SSF52540">
    <property type="entry name" value="P-loop containing nucleoside triphosphate hydrolases"/>
    <property type="match status" value="1"/>
</dbReference>
<dbReference type="Gene3D" id="3.40.50.300">
    <property type="entry name" value="P-loop containing nucleotide triphosphate hydrolases"/>
    <property type="match status" value="1"/>
</dbReference>
<evidence type="ECO:0000313" key="2">
    <source>
        <dbReference type="EMBL" id="PKI70683.1"/>
    </source>
</evidence>
<evidence type="ECO:0000313" key="3">
    <source>
        <dbReference type="Proteomes" id="UP000233551"/>
    </source>
</evidence>
<dbReference type="STRING" id="22663.A0A2I0KQV2"/>
<dbReference type="EMBL" id="PGOL01000434">
    <property type="protein sequence ID" value="PKI70683.1"/>
    <property type="molecule type" value="Genomic_DNA"/>
</dbReference>
<keyword evidence="3" id="KW-1185">Reference proteome</keyword>
<dbReference type="AlphaFoldDB" id="A0A2I0KQV2"/>
<dbReference type="GO" id="GO:0004176">
    <property type="term" value="F:ATP-dependent peptidase activity"/>
    <property type="evidence" value="ECO:0007669"/>
    <property type="project" value="TreeGrafter"/>
</dbReference>
<name>A0A2I0KQV2_PUNGR</name>
<dbReference type="GO" id="GO:0045037">
    <property type="term" value="P:protein import into chloroplast stroma"/>
    <property type="evidence" value="ECO:0007669"/>
    <property type="project" value="TreeGrafter"/>
</dbReference>
<protein>
    <recommendedName>
        <fullName evidence="4">Reverse transcriptase Ty1/copia-type domain-containing protein</fullName>
    </recommendedName>
</protein>
<dbReference type="InterPro" id="IPR027417">
    <property type="entry name" value="P-loop_NTPase"/>
</dbReference>
<dbReference type="Gene3D" id="1.10.8.60">
    <property type="match status" value="1"/>
</dbReference>
<gene>
    <name evidence="2" type="ORF">CRG98_008916</name>
</gene>
<dbReference type="GO" id="GO:0009507">
    <property type="term" value="C:chloroplast"/>
    <property type="evidence" value="ECO:0007669"/>
    <property type="project" value="TreeGrafter"/>
</dbReference>
<evidence type="ECO:0008006" key="4">
    <source>
        <dbReference type="Google" id="ProtNLM"/>
    </source>
</evidence>
<sequence length="165" mass="18752">MTLAMQSSVRVVKSYFQRQFHVKDLGTLKFFLGIEVARRGKELFLCQGKYVLDILTESGILGVKPTAFLMEQKHKLVADSEVHTFGWQAPQRGFAHGTTWDCGSEFDEMFAGLGARRKEGFGATNFPESLDKALFRPGRFNQHIVIPNPDVEGWRQILEIRMSKV</sequence>
<reference evidence="2 3" key="1">
    <citation type="submission" date="2017-11" db="EMBL/GenBank/DDBJ databases">
        <title>De-novo sequencing of pomegranate (Punica granatum L.) genome.</title>
        <authorList>
            <person name="Akparov Z."/>
            <person name="Amiraslanov A."/>
            <person name="Hajiyeva S."/>
            <person name="Abbasov M."/>
            <person name="Kaur K."/>
            <person name="Hamwieh A."/>
            <person name="Solovyev V."/>
            <person name="Salamov A."/>
            <person name="Braich B."/>
            <person name="Kosarev P."/>
            <person name="Mahmoud A."/>
            <person name="Hajiyev E."/>
            <person name="Babayeva S."/>
            <person name="Izzatullayeva V."/>
            <person name="Mammadov A."/>
            <person name="Mammadov A."/>
            <person name="Sharifova S."/>
            <person name="Ojaghi J."/>
            <person name="Eynullazada K."/>
            <person name="Bayramov B."/>
            <person name="Abdulazimova A."/>
            <person name="Shahmuradov I."/>
        </authorList>
    </citation>
    <scope>NUCLEOTIDE SEQUENCE [LARGE SCALE GENOMIC DNA]</scope>
    <source>
        <strain evidence="3">cv. AG2017</strain>
        <tissue evidence="2">Leaf</tissue>
    </source>
</reference>
<dbReference type="GO" id="GO:0006508">
    <property type="term" value="P:proteolysis"/>
    <property type="evidence" value="ECO:0007669"/>
    <property type="project" value="TreeGrafter"/>
</dbReference>
<proteinExistence type="predicted"/>
<evidence type="ECO:0000256" key="1">
    <source>
        <dbReference type="ARBA" id="ARBA00022946"/>
    </source>
</evidence>
<dbReference type="PANTHER" id="PTHR23076">
    <property type="entry name" value="METALLOPROTEASE M41 FTSH"/>
    <property type="match status" value="1"/>
</dbReference>
<dbReference type="PANTHER" id="PTHR23076:SF37">
    <property type="entry name" value="ATP-DEPENDENT ZINC METALLOPROTEASE FTSH 4, MITOCHONDRIAL"/>
    <property type="match status" value="1"/>
</dbReference>